<sequence>MSKIHVRHVRQILTNRYSGLIDLEDLASRPEEDQQQAFLSRALAAQAIQHLAGVDAKRAAGAVIDGFDDNGIDAVLAESDPPRVWLVQAKWSDEGRAALGLGDPGKMRIGLDCLVNSEFEKFNSKFQPLAEEVNTAIGTPGVKIMLIVAQMGASQLSMRVKDAFTRILSGYNQAGTEEDVALEVLGLSEFYDMARAGADEPRIDLAVRLDNPSFVAQPYTAYQGTLGAEVVSEWHRKFGQRLFEDNIRKPLGITPVNREIIHTILTDPHHFLYFNNGVTVLCESIQKSARWAGGHGTPVDLTVRGATVVNGAQTVACMHEAMRADPETASNARVWVRLISLEDCPEGFGYQVTQSTNTQNAMNLRDFFSMKETQIRLRDEFAALLDKTYVIKRGDVDPAPATGCSMMEVAIALACTHKDIEYAVRARNGSDVLFETGEQGAYAVLFNSGTDAYRAWRSTLLLRASGALHESLRTELSGRAAQVLVQGDLLVTHILARIIGHRRLSNIDYDWDAEMETVPGMAKSVFQRLVAAIDEMYPRTPVHTVFRNRDRAVSLADRIVRDERKGEPVPELSATYRAASTEPRINAVALIVDRGLIPDGTVLEFRPGTAPQRSKFTPWLAHDPRRGRATWTNDRAKPLIWEIDREKYSPDGLVQHMTSQITGKPSAVRQGVRRWYLAGKGCLTDIAETALVDETERSGS</sequence>
<dbReference type="OrthoDB" id="9806213at2"/>
<feature type="domain" description="Abortive phage infection protein C-terminal" evidence="1">
    <location>
        <begin position="243"/>
        <end position="394"/>
    </location>
</feature>
<dbReference type="Proteomes" id="UP000198688">
    <property type="component" value="Chromosome I"/>
</dbReference>
<dbReference type="STRING" id="113562.SAMN04489716_9133"/>
<evidence type="ECO:0000313" key="3">
    <source>
        <dbReference type="Proteomes" id="UP000198688"/>
    </source>
</evidence>
<gene>
    <name evidence="2" type="ORF">SAMN04489716_9133</name>
</gene>
<accession>A0A1H2DBY9</accession>
<dbReference type="EMBL" id="LT629758">
    <property type="protein sequence ID" value="SDT80270.1"/>
    <property type="molecule type" value="Genomic_DNA"/>
</dbReference>
<dbReference type="Pfam" id="PF10592">
    <property type="entry name" value="AIPR"/>
    <property type="match status" value="1"/>
</dbReference>
<dbReference type="RefSeq" id="WP_157752045.1">
    <property type="nucleotide sequence ID" value="NZ_BOMJ01000045.1"/>
</dbReference>
<keyword evidence="3" id="KW-1185">Reference proteome</keyword>
<reference evidence="2 3" key="1">
    <citation type="submission" date="2016-10" db="EMBL/GenBank/DDBJ databases">
        <authorList>
            <person name="de Groot N.N."/>
        </authorList>
    </citation>
    <scope>NUCLEOTIDE SEQUENCE [LARGE SCALE GENOMIC DNA]</scope>
    <source>
        <strain evidence="2 3">DSM 43941</strain>
    </source>
</reference>
<organism evidence="2 3">
    <name type="scientific">Actinoplanes derwentensis</name>
    <dbReference type="NCBI Taxonomy" id="113562"/>
    <lineage>
        <taxon>Bacteria</taxon>
        <taxon>Bacillati</taxon>
        <taxon>Actinomycetota</taxon>
        <taxon>Actinomycetes</taxon>
        <taxon>Micromonosporales</taxon>
        <taxon>Micromonosporaceae</taxon>
        <taxon>Actinoplanes</taxon>
    </lineage>
</organism>
<name>A0A1H2DBY9_9ACTN</name>
<protein>
    <submittedName>
        <fullName evidence="2">AIPR protein</fullName>
    </submittedName>
</protein>
<evidence type="ECO:0000259" key="1">
    <source>
        <dbReference type="Pfam" id="PF10592"/>
    </source>
</evidence>
<dbReference type="InterPro" id="IPR018891">
    <property type="entry name" value="AIPR_C"/>
</dbReference>
<evidence type="ECO:0000313" key="2">
    <source>
        <dbReference type="EMBL" id="SDT80270.1"/>
    </source>
</evidence>
<dbReference type="AlphaFoldDB" id="A0A1H2DBY9"/>
<proteinExistence type="predicted"/>